<comment type="caution">
    <text evidence="2">The sequence shown here is derived from an EMBL/GenBank/DDBJ whole genome shotgun (WGS) entry which is preliminary data.</text>
</comment>
<feature type="region of interest" description="Disordered" evidence="1">
    <location>
        <begin position="72"/>
        <end position="105"/>
    </location>
</feature>
<accession>A0AAD7SF31</accession>
<gene>
    <name evidence="2" type="ORF">AAFF_G00387900</name>
</gene>
<evidence type="ECO:0000256" key="1">
    <source>
        <dbReference type="SAM" id="MobiDB-lite"/>
    </source>
</evidence>
<dbReference type="EMBL" id="JAINUG010000072">
    <property type="protein sequence ID" value="KAJ8401208.1"/>
    <property type="molecule type" value="Genomic_DNA"/>
</dbReference>
<dbReference type="Proteomes" id="UP001221898">
    <property type="component" value="Unassembled WGS sequence"/>
</dbReference>
<keyword evidence="3" id="KW-1185">Reference proteome</keyword>
<dbReference type="AlphaFoldDB" id="A0AAD7SF31"/>
<feature type="region of interest" description="Disordered" evidence="1">
    <location>
        <begin position="1"/>
        <end position="39"/>
    </location>
</feature>
<feature type="compositionally biased region" description="Polar residues" evidence="1">
    <location>
        <begin position="73"/>
        <end position="101"/>
    </location>
</feature>
<organism evidence="2 3">
    <name type="scientific">Aldrovandia affinis</name>
    <dbReference type="NCBI Taxonomy" id="143900"/>
    <lineage>
        <taxon>Eukaryota</taxon>
        <taxon>Metazoa</taxon>
        <taxon>Chordata</taxon>
        <taxon>Craniata</taxon>
        <taxon>Vertebrata</taxon>
        <taxon>Euteleostomi</taxon>
        <taxon>Actinopterygii</taxon>
        <taxon>Neopterygii</taxon>
        <taxon>Teleostei</taxon>
        <taxon>Notacanthiformes</taxon>
        <taxon>Halosauridae</taxon>
        <taxon>Aldrovandia</taxon>
    </lineage>
</organism>
<evidence type="ECO:0000313" key="2">
    <source>
        <dbReference type="EMBL" id="KAJ8401208.1"/>
    </source>
</evidence>
<protein>
    <submittedName>
        <fullName evidence="2">Uncharacterized protein</fullName>
    </submittedName>
</protein>
<name>A0AAD7SF31_9TELE</name>
<reference evidence="2" key="1">
    <citation type="journal article" date="2023" name="Science">
        <title>Genome structures resolve the early diversification of teleost fishes.</title>
        <authorList>
            <person name="Parey E."/>
            <person name="Louis A."/>
            <person name="Montfort J."/>
            <person name="Bouchez O."/>
            <person name="Roques C."/>
            <person name="Iampietro C."/>
            <person name="Lluch J."/>
            <person name="Castinel A."/>
            <person name="Donnadieu C."/>
            <person name="Desvignes T."/>
            <person name="Floi Bucao C."/>
            <person name="Jouanno E."/>
            <person name="Wen M."/>
            <person name="Mejri S."/>
            <person name="Dirks R."/>
            <person name="Jansen H."/>
            <person name="Henkel C."/>
            <person name="Chen W.J."/>
            <person name="Zahm M."/>
            <person name="Cabau C."/>
            <person name="Klopp C."/>
            <person name="Thompson A.W."/>
            <person name="Robinson-Rechavi M."/>
            <person name="Braasch I."/>
            <person name="Lecointre G."/>
            <person name="Bobe J."/>
            <person name="Postlethwait J.H."/>
            <person name="Berthelot C."/>
            <person name="Roest Crollius H."/>
            <person name="Guiguen Y."/>
        </authorList>
    </citation>
    <scope>NUCLEOTIDE SEQUENCE</scope>
    <source>
        <strain evidence="2">NC1722</strain>
    </source>
</reference>
<proteinExistence type="predicted"/>
<sequence length="117" mass="12631">MGEIDERESLTARSGIGGAKGAGALSHQAPSGPSQHLKDQLELKGEAHELYQDREVLRKELGAAGEELHLRDQSVQSLREQTQSLKTSCKHQAQAAESQPSTTTLTETMQVLTATHS</sequence>
<evidence type="ECO:0000313" key="3">
    <source>
        <dbReference type="Proteomes" id="UP001221898"/>
    </source>
</evidence>